<dbReference type="EMBL" id="MCSW01000113">
    <property type="protein sequence ID" value="PMF25604.1"/>
    <property type="molecule type" value="Genomic_DNA"/>
</dbReference>
<proteinExistence type="predicted"/>
<comment type="caution">
    <text evidence="1">The sequence shown here is derived from an EMBL/GenBank/DDBJ whole genome shotgun (WGS) entry which is preliminary data.</text>
</comment>
<organism evidence="1 2">
    <name type="scientific">Vibrio splendidus</name>
    <dbReference type="NCBI Taxonomy" id="29497"/>
    <lineage>
        <taxon>Bacteria</taxon>
        <taxon>Pseudomonadati</taxon>
        <taxon>Pseudomonadota</taxon>
        <taxon>Gammaproteobacteria</taxon>
        <taxon>Vibrionales</taxon>
        <taxon>Vibrionaceae</taxon>
        <taxon>Vibrio</taxon>
    </lineage>
</organism>
<evidence type="ECO:0000313" key="1">
    <source>
        <dbReference type="EMBL" id="PMF25604.1"/>
    </source>
</evidence>
<evidence type="ECO:0000313" key="2">
    <source>
        <dbReference type="Proteomes" id="UP000235405"/>
    </source>
</evidence>
<gene>
    <name evidence="1" type="ORF">BCV19_00710</name>
</gene>
<accession>A0A2N7CHD1</accession>
<name>A0A2N7CHD1_VIBSP</name>
<sequence length="135" mass="15651">MNKKRIAHCNLLNTSWDPYALIVNKSKRLSWNNVSEADALLSKKEVIEWFALLREYSEQTVQAILVDGILNSEFHNITFILTLVQKAEFKSVASKQAYQILYEFVSQTPTGIREWIGDKEFLMSRDVLALLSRNR</sequence>
<dbReference type="RefSeq" id="WP_102482120.1">
    <property type="nucleotide sequence ID" value="NZ_MCSW01000113.1"/>
</dbReference>
<reference evidence="2" key="1">
    <citation type="submission" date="2016-07" db="EMBL/GenBank/DDBJ databases">
        <title>Nontailed viruses are major unrecognized killers of bacteria in the ocean.</title>
        <authorList>
            <person name="Kauffman K."/>
            <person name="Hussain F."/>
            <person name="Yang J."/>
            <person name="Arevalo P."/>
            <person name="Brown J."/>
            <person name="Cutler M."/>
            <person name="Kelly L."/>
            <person name="Polz M.F."/>
        </authorList>
    </citation>
    <scope>NUCLEOTIDE SEQUENCE [LARGE SCALE GENOMIC DNA]</scope>
    <source>
        <strain evidence="2">10N.286.54.F3</strain>
    </source>
</reference>
<dbReference type="Proteomes" id="UP000235405">
    <property type="component" value="Unassembled WGS sequence"/>
</dbReference>
<protein>
    <submittedName>
        <fullName evidence="1">Uncharacterized protein</fullName>
    </submittedName>
</protein>
<dbReference type="AlphaFoldDB" id="A0A2N7CHD1"/>